<evidence type="ECO:0000313" key="1">
    <source>
        <dbReference type="EMBL" id="QEX18236.1"/>
    </source>
</evidence>
<dbReference type="EMBL" id="CP042906">
    <property type="protein sequence ID" value="QEX18236.1"/>
    <property type="molecule type" value="Genomic_DNA"/>
</dbReference>
<dbReference type="AlphaFoldDB" id="A0A5J6MTM2"/>
<dbReference type="RefSeq" id="WP_151178420.1">
    <property type="nucleotide sequence ID" value="NZ_CP042906.1"/>
</dbReference>
<evidence type="ECO:0000313" key="2">
    <source>
        <dbReference type="Proteomes" id="UP000326202"/>
    </source>
</evidence>
<dbReference type="Proteomes" id="UP000326202">
    <property type="component" value="Chromosome"/>
</dbReference>
<dbReference type="KEGG" id="htq:FRZ44_35410"/>
<keyword evidence="2" id="KW-1185">Reference proteome</keyword>
<accession>A0A5J6MTM2</accession>
<sequence>MRWKVACIVAVLLLVGSNLFWIYNMVDLGVTYSYQQDALDGYKSNAETLARITQALAPNLSRDEFLALTHRLYADADILDKDGAIWVAGVGFVFDGDRLRKINAAPWVE</sequence>
<reference evidence="1 2" key="1">
    <citation type="submission" date="2019-08" db="EMBL/GenBank/DDBJ databases">
        <title>Hyperibacter terrae gen. nov., sp. nov. and Hyperibacter viscosus sp. nov., two new members in the family Rhodospirillaceae isolated from the rhizosphere of Hypericum perforatum.</title>
        <authorList>
            <person name="Noviana Z."/>
        </authorList>
    </citation>
    <scope>NUCLEOTIDE SEQUENCE [LARGE SCALE GENOMIC DNA]</scope>
    <source>
        <strain evidence="1 2">R5913</strain>
    </source>
</reference>
<name>A0A5J6MTM2_9PROT</name>
<proteinExistence type="predicted"/>
<protein>
    <submittedName>
        <fullName evidence="1">Uncharacterized protein</fullName>
    </submittedName>
</protein>
<organism evidence="1 2">
    <name type="scientific">Hypericibacter terrae</name>
    <dbReference type="NCBI Taxonomy" id="2602015"/>
    <lineage>
        <taxon>Bacteria</taxon>
        <taxon>Pseudomonadati</taxon>
        <taxon>Pseudomonadota</taxon>
        <taxon>Alphaproteobacteria</taxon>
        <taxon>Rhodospirillales</taxon>
        <taxon>Dongiaceae</taxon>
        <taxon>Hypericibacter</taxon>
    </lineage>
</organism>
<gene>
    <name evidence="1" type="ORF">FRZ44_35410</name>
</gene>